<accession>A0ABS5ZVR2</accession>
<feature type="region of interest" description="Disordered" evidence="2">
    <location>
        <begin position="322"/>
        <end position="342"/>
    </location>
</feature>
<keyword evidence="1" id="KW-0233">DNA recombination</keyword>
<keyword evidence="4" id="KW-1185">Reference proteome</keyword>
<organism evidence="3 4">
    <name type="scientific">Acidithiobacillus sulfurivorans</name>
    <dbReference type="NCBI Taxonomy" id="1958756"/>
    <lineage>
        <taxon>Bacteria</taxon>
        <taxon>Pseudomonadati</taxon>
        <taxon>Pseudomonadota</taxon>
        <taxon>Acidithiobacillia</taxon>
        <taxon>Acidithiobacillales</taxon>
        <taxon>Acidithiobacillaceae</taxon>
        <taxon>Acidithiobacillus</taxon>
    </lineage>
</organism>
<dbReference type="SUPFAM" id="SSF56349">
    <property type="entry name" value="DNA breaking-rejoining enzymes"/>
    <property type="match status" value="1"/>
</dbReference>
<feature type="compositionally biased region" description="Polar residues" evidence="2">
    <location>
        <begin position="323"/>
        <end position="336"/>
    </location>
</feature>
<evidence type="ECO:0000256" key="1">
    <source>
        <dbReference type="ARBA" id="ARBA00023172"/>
    </source>
</evidence>
<dbReference type="InterPro" id="IPR013762">
    <property type="entry name" value="Integrase-like_cat_sf"/>
</dbReference>
<dbReference type="Proteomes" id="UP000755654">
    <property type="component" value="Unassembled WGS sequence"/>
</dbReference>
<dbReference type="Gene3D" id="1.10.443.10">
    <property type="entry name" value="Intergrase catalytic core"/>
    <property type="match status" value="1"/>
</dbReference>
<name>A0ABS5ZVR2_9PROT</name>
<evidence type="ECO:0008006" key="5">
    <source>
        <dbReference type="Google" id="ProtNLM"/>
    </source>
</evidence>
<gene>
    <name evidence="3" type="ORF">HAP95_03650</name>
</gene>
<dbReference type="RefSeq" id="WP_215883004.1">
    <property type="nucleotide sequence ID" value="NZ_JAAOMP010000035.1"/>
</dbReference>
<evidence type="ECO:0000256" key="2">
    <source>
        <dbReference type="SAM" id="MobiDB-lite"/>
    </source>
</evidence>
<comment type="caution">
    <text evidence="3">The sequence shown here is derived from an EMBL/GenBank/DDBJ whole genome shotgun (WGS) entry which is preliminary data.</text>
</comment>
<dbReference type="EMBL" id="JAAOMP010000035">
    <property type="protein sequence ID" value="MBU2759269.1"/>
    <property type="molecule type" value="Genomic_DNA"/>
</dbReference>
<sequence>MPNVITRSAKTQRLYDNRVKTTMHRYQAETGHTWADHPMAFAEWMLAQKRRWKRSTWRMTRLAVQEYLQEAGAPIEAIQHFDDGHNPSSKAAGQFAAVRVKGFPDSDLEKLVTLLTSPLQGATPSPAPAKTIRSGGYDVMLAAFLQANVLIGLRPSEWDTAHWVTLNEERVLQVENRKTTNGRSNGTARLLCIHPDKVDLIQAALTERDRLLAMGAAWPEIQNGMACRIKEIRHLVTKKTYTLYSTRHRFVSAAKQSGYSKEEIANMLGHASENTATMHYGRKTAKTSGGRGETAENLQTPALLVGVTQGIGVTIVPKDDQENQAALTEDQGNASKATKRDQ</sequence>
<protein>
    <recommendedName>
        <fullName evidence="5">Site-specific integrase</fullName>
    </recommendedName>
</protein>
<reference evidence="3 4" key="1">
    <citation type="journal article" date="2021" name="ISME J.">
        <title>Genomic evolution of the class Acidithiobacillia: deep-branching Proteobacteria living in extreme acidic conditions.</title>
        <authorList>
            <person name="Moya-Beltran A."/>
            <person name="Beard S."/>
            <person name="Rojas-Villalobos C."/>
            <person name="Issotta F."/>
            <person name="Gallardo Y."/>
            <person name="Ulloa R."/>
            <person name="Giaveno A."/>
            <person name="Degli Esposti M."/>
            <person name="Johnson D.B."/>
            <person name="Quatrini R."/>
        </authorList>
    </citation>
    <scope>NUCLEOTIDE SEQUENCE [LARGE SCALE GENOMIC DNA]</scope>
    <source>
        <strain evidence="3 4">RW2</strain>
    </source>
</reference>
<evidence type="ECO:0000313" key="3">
    <source>
        <dbReference type="EMBL" id="MBU2759269.1"/>
    </source>
</evidence>
<proteinExistence type="predicted"/>
<evidence type="ECO:0000313" key="4">
    <source>
        <dbReference type="Proteomes" id="UP000755654"/>
    </source>
</evidence>
<dbReference type="InterPro" id="IPR011010">
    <property type="entry name" value="DNA_brk_join_enz"/>
</dbReference>